<accession>A0A6J3MFK9</accession>
<gene>
    <name evidence="2" type="ORF">K489DRAFT_121385</name>
</gene>
<dbReference type="RefSeq" id="XP_033463664.1">
    <property type="nucleotide sequence ID" value="XM_033598968.1"/>
</dbReference>
<evidence type="ECO:0000313" key="1">
    <source>
        <dbReference type="Proteomes" id="UP000504637"/>
    </source>
</evidence>
<dbReference type="AlphaFoldDB" id="A0A6J3MFK9"/>
<dbReference type="GeneID" id="54356767"/>
<organism evidence="2">
    <name type="scientific">Dissoconium aciculare CBS 342.82</name>
    <dbReference type="NCBI Taxonomy" id="1314786"/>
    <lineage>
        <taxon>Eukaryota</taxon>
        <taxon>Fungi</taxon>
        <taxon>Dikarya</taxon>
        <taxon>Ascomycota</taxon>
        <taxon>Pezizomycotina</taxon>
        <taxon>Dothideomycetes</taxon>
        <taxon>Dothideomycetidae</taxon>
        <taxon>Mycosphaerellales</taxon>
        <taxon>Dissoconiaceae</taxon>
        <taxon>Dissoconium</taxon>
    </lineage>
</organism>
<dbReference type="Proteomes" id="UP000504637">
    <property type="component" value="Unplaced"/>
</dbReference>
<reference evidence="2" key="2">
    <citation type="submission" date="2020-04" db="EMBL/GenBank/DDBJ databases">
        <authorList>
            <consortium name="NCBI Genome Project"/>
        </authorList>
    </citation>
    <scope>NUCLEOTIDE SEQUENCE</scope>
    <source>
        <strain evidence="2">CBS 342.82</strain>
    </source>
</reference>
<reference evidence="2" key="1">
    <citation type="submission" date="2020-01" db="EMBL/GenBank/DDBJ databases">
        <authorList>
            <consortium name="DOE Joint Genome Institute"/>
            <person name="Haridas S."/>
            <person name="Albert R."/>
            <person name="Binder M."/>
            <person name="Bloem J."/>
            <person name="Labutti K."/>
            <person name="Salamov A."/>
            <person name="Andreopoulos B."/>
            <person name="Baker S.E."/>
            <person name="Barry K."/>
            <person name="Bills G."/>
            <person name="Bluhm B.H."/>
            <person name="Cannon C."/>
            <person name="Castanera R."/>
            <person name="Culley D.E."/>
            <person name="Daum C."/>
            <person name="Ezra D."/>
            <person name="Gonzalez J.B."/>
            <person name="Henrissat B."/>
            <person name="Kuo A."/>
            <person name="Liang C."/>
            <person name="Lipzen A."/>
            <person name="Lutzoni F."/>
            <person name="Magnuson J."/>
            <person name="Mondo S."/>
            <person name="Nolan M."/>
            <person name="Ohm R."/>
            <person name="Pangilinan J."/>
            <person name="Park H.-J."/>
            <person name="Ramirez L."/>
            <person name="Alfaro M."/>
            <person name="Sun H."/>
            <person name="Tritt A."/>
            <person name="Yoshinaga Y."/>
            <person name="Zwiers L.-H."/>
            <person name="Turgeon B.G."/>
            <person name="Goodwin S.B."/>
            <person name="Spatafora J.W."/>
            <person name="Crous P.W."/>
            <person name="Grigoriev I.V."/>
        </authorList>
    </citation>
    <scope>NUCLEOTIDE SEQUENCE</scope>
    <source>
        <strain evidence="2">CBS 342.82</strain>
    </source>
</reference>
<sequence>MSPSSPSAAIVKCWKKKLPLVHAKIDEKEKWFFDFPPEIRNMVYTAILSPNSSKPQSARLKFGRWPGGARRSAVFIPNLLTASQTVRREALPIYYKTHKIDFFTHTLRLKTAFRRLEEIVRYHTRNNLGDCLNELHVEIMIAQLFRNDLRDTMEISRICCKHNINVQLHHLGRYRAITDQLAPIIAARIVSHHALTKRWPSLKCRAGACWVRDNIQYHEHTEPEMAEKRSLSFIRAYVPWNKKFGTLEIDFIYRLQHGLDPLQAVPQRMNLVVKYEGRLLLVKDPLSLGPLEGKHVEICDYATCVKPSCWHHDLTKHQKWMTDFLASTPNSSSILKA</sequence>
<evidence type="ECO:0008006" key="3">
    <source>
        <dbReference type="Google" id="ProtNLM"/>
    </source>
</evidence>
<evidence type="ECO:0000313" key="2">
    <source>
        <dbReference type="RefSeq" id="XP_033463664.1"/>
    </source>
</evidence>
<keyword evidence="1" id="KW-1185">Reference proteome</keyword>
<protein>
    <recommendedName>
        <fullName evidence="3">F-box domain-containing protein</fullName>
    </recommendedName>
</protein>
<reference evidence="2" key="3">
    <citation type="submission" date="2025-08" db="UniProtKB">
        <authorList>
            <consortium name="RefSeq"/>
        </authorList>
    </citation>
    <scope>IDENTIFICATION</scope>
    <source>
        <strain evidence="2">CBS 342.82</strain>
    </source>
</reference>
<proteinExistence type="predicted"/>
<name>A0A6J3MFK9_9PEZI</name>